<dbReference type="InterPro" id="IPR050416">
    <property type="entry name" value="FAD-linked_Oxidoreductase"/>
</dbReference>
<dbReference type="GO" id="GO:0071949">
    <property type="term" value="F:FAD binding"/>
    <property type="evidence" value="ECO:0007669"/>
    <property type="project" value="InterPro"/>
</dbReference>
<evidence type="ECO:0000259" key="7">
    <source>
        <dbReference type="PROSITE" id="PS51387"/>
    </source>
</evidence>
<feature type="region of interest" description="Disordered" evidence="6">
    <location>
        <begin position="117"/>
        <end position="267"/>
    </location>
</feature>
<dbReference type="AlphaFoldDB" id="A0A8H5BN98"/>
<dbReference type="InterPro" id="IPR016167">
    <property type="entry name" value="FAD-bd_PCMH_sub1"/>
</dbReference>
<keyword evidence="3" id="KW-0285">Flavoprotein</keyword>
<comment type="caution">
    <text evidence="8">The sequence shown here is derived from an EMBL/GenBank/DDBJ whole genome shotgun (WGS) entry which is preliminary data.</text>
</comment>
<keyword evidence="5" id="KW-0560">Oxidoreductase</keyword>
<keyword evidence="4" id="KW-0274">FAD</keyword>
<evidence type="ECO:0000256" key="5">
    <source>
        <dbReference type="ARBA" id="ARBA00023002"/>
    </source>
</evidence>
<dbReference type="Proteomes" id="UP000541558">
    <property type="component" value="Unassembled WGS sequence"/>
</dbReference>
<dbReference type="PROSITE" id="PS51387">
    <property type="entry name" value="FAD_PCMH"/>
    <property type="match status" value="1"/>
</dbReference>
<dbReference type="InterPro" id="IPR016166">
    <property type="entry name" value="FAD-bd_PCMH"/>
</dbReference>
<evidence type="ECO:0000313" key="9">
    <source>
        <dbReference type="Proteomes" id="UP000541558"/>
    </source>
</evidence>
<dbReference type="Pfam" id="PF08031">
    <property type="entry name" value="BBE"/>
    <property type="match status" value="1"/>
</dbReference>
<dbReference type="Gene3D" id="3.40.462.20">
    <property type="match status" value="1"/>
</dbReference>
<dbReference type="OrthoDB" id="9996127at2759"/>
<dbReference type="Gene3D" id="3.30.43.10">
    <property type="entry name" value="Uridine Diphospho-n-acetylenolpyruvylglucosamine Reductase, domain 2"/>
    <property type="match status" value="1"/>
</dbReference>
<dbReference type="PANTHER" id="PTHR42973">
    <property type="entry name" value="BINDING OXIDOREDUCTASE, PUTATIVE (AFU_ORTHOLOGUE AFUA_1G17690)-RELATED"/>
    <property type="match status" value="1"/>
</dbReference>
<dbReference type="Pfam" id="PF01565">
    <property type="entry name" value="FAD_binding_4"/>
    <property type="match status" value="1"/>
</dbReference>
<dbReference type="InterPro" id="IPR016169">
    <property type="entry name" value="FAD-bd_PCMH_sub2"/>
</dbReference>
<proteinExistence type="inferred from homology"/>
<dbReference type="PANTHER" id="PTHR42973:SF39">
    <property type="entry name" value="FAD-BINDING PCMH-TYPE DOMAIN-CONTAINING PROTEIN"/>
    <property type="match status" value="1"/>
</dbReference>
<dbReference type="GO" id="GO:0016491">
    <property type="term" value="F:oxidoreductase activity"/>
    <property type="evidence" value="ECO:0007669"/>
    <property type="project" value="UniProtKB-KW"/>
</dbReference>
<evidence type="ECO:0000256" key="4">
    <source>
        <dbReference type="ARBA" id="ARBA00022827"/>
    </source>
</evidence>
<evidence type="ECO:0000256" key="6">
    <source>
        <dbReference type="SAM" id="MobiDB-lite"/>
    </source>
</evidence>
<organism evidence="8 9">
    <name type="scientific">Ephemerocybe angulata</name>
    <dbReference type="NCBI Taxonomy" id="980116"/>
    <lineage>
        <taxon>Eukaryota</taxon>
        <taxon>Fungi</taxon>
        <taxon>Dikarya</taxon>
        <taxon>Basidiomycota</taxon>
        <taxon>Agaricomycotina</taxon>
        <taxon>Agaricomycetes</taxon>
        <taxon>Agaricomycetidae</taxon>
        <taxon>Agaricales</taxon>
        <taxon>Agaricineae</taxon>
        <taxon>Psathyrellaceae</taxon>
        <taxon>Ephemerocybe</taxon>
    </lineage>
</organism>
<dbReference type="InterPro" id="IPR006094">
    <property type="entry name" value="Oxid_FAD_bind_N"/>
</dbReference>
<evidence type="ECO:0000256" key="1">
    <source>
        <dbReference type="ARBA" id="ARBA00001974"/>
    </source>
</evidence>
<keyword evidence="9" id="KW-1185">Reference proteome</keyword>
<gene>
    <name evidence="8" type="ORF">D9611_000183</name>
</gene>
<evidence type="ECO:0000313" key="8">
    <source>
        <dbReference type="EMBL" id="KAF5326540.1"/>
    </source>
</evidence>
<dbReference type="Gene3D" id="3.30.465.10">
    <property type="match status" value="1"/>
</dbReference>
<comment type="cofactor">
    <cofactor evidence="1">
        <name>FAD</name>
        <dbReference type="ChEBI" id="CHEBI:57692"/>
    </cofactor>
</comment>
<reference evidence="8 9" key="1">
    <citation type="journal article" date="2020" name="ISME J.">
        <title>Uncovering the hidden diversity of litter-decomposition mechanisms in mushroom-forming fungi.</title>
        <authorList>
            <person name="Floudas D."/>
            <person name="Bentzer J."/>
            <person name="Ahren D."/>
            <person name="Johansson T."/>
            <person name="Persson P."/>
            <person name="Tunlid A."/>
        </authorList>
    </citation>
    <scope>NUCLEOTIDE SEQUENCE [LARGE SCALE GENOMIC DNA]</scope>
    <source>
        <strain evidence="8 9">CBS 175.51</strain>
    </source>
</reference>
<name>A0A8H5BN98_9AGAR</name>
<feature type="domain" description="FAD-binding PCMH-type" evidence="7">
    <location>
        <begin position="255"/>
        <end position="439"/>
    </location>
</feature>
<evidence type="ECO:0000256" key="2">
    <source>
        <dbReference type="ARBA" id="ARBA00005466"/>
    </source>
</evidence>
<comment type="similarity">
    <text evidence="2">Belongs to the oxygen-dependent FAD-linked oxidoreductase family.</text>
</comment>
<accession>A0A8H5BN98</accession>
<feature type="compositionally biased region" description="Polar residues" evidence="6">
    <location>
        <begin position="192"/>
        <end position="230"/>
    </location>
</feature>
<evidence type="ECO:0000256" key="3">
    <source>
        <dbReference type="ARBA" id="ARBA00022630"/>
    </source>
</evidence>
<feature type="compositionally biased region" description="Basic and acidic residues" evidence="6">
    <location>
        <begin position="138"/>
        <end position="149"/>
    </location>
</feature>
<protein>
    <recommendedName>
        <fullName evidence="7">FAD-binding PCMH-type domain-containing protein</fullName>
    </recommendedName>
</protein>
<dbReference type="SUPFAM" id="SSF56176">
    <property type="entry name" value="FAD-binding/transporter-associated domain-like"/>
    <property type="match status" value="2"/>
</dbReference>
<dbReference type="EMBL" id="JAACJK010000163">
    <property type="protein sequence ID" value="KAF5326540.1"/>
    <property type="molecule type" value="Genomic_DNA"/>
</dbReference>
<dbReference type="InterPro" id="IPR036318">
    <property type="entry name" value="FAD-bd_PCMH-like_sf"/>
</dbReference>
<dbReference type="InterPro" id="IPR012951">
    <property type="entry name" value="BBE"/>
</dbReference>
<feature type="compositionally biased region" description="Basic and acidic residues" evidence="6">
    <location>
        <begin position="248"/>
        <end position="259"/>
    </location>
</feature>
<sequence length="721" mass="78270">MAPRPLTSEQHLELVTSCRGPVYLVDSPSFRDYITIFNGNVETRAQAVVCPLDAQDVSEVVRFCSRHNFSPSVKAGGYGTAGWAVGGDIVVDMSKIIEVEIEPPRADGSFTSLSEVAGANSKGKSAVDHSRASTGKRRREEDVGLRRYEQASQRVASLLSGPTLPELERSESSTSSSSDGPPPLAKRRIDQDTSVNVSSRTDSTESATSSLEGALNASGSDSNSTVGTTPSPLPLAPVRLPSYGPTHGDSKPSRGKEDPFGYLNNPSNFPAPAPVSVVQANYTPHANVHSWGSGPSVVAGGRNLFGQEVASVPSQAEAIYPHAYVTFGAGMRQKEIDTYTAKHKLEARYITGQGDGIPYHVPFSAHPVGSSIMLLAGFGFLSRLHGLSIDNLVEVEMVLADGRIVVVNEDDHPDLWWAVRGAGTTIGIATRYKAKAFPVPVVFAGNLIYRFNKATAPSLIKHFRDCVKGAPRELYANVLLTAGPQGKDSLVVVQMCYVGPREKGQEYLAAISSWTGERCLLNEVNEKSFLHQQDSVAQVLRGKAGRQWFIRSALVSSLPDDIIGKTVDEFAGTPVGCTWLFELAGGAVADYTDTCLPKSQREAMFTIAALHQWEMDFDDPRCVTSAEAWIAGTLKPVHVGGPYPSFLGRHEPPERTRASYGENWSRLVEIKQMYDPGNIFKNTFWPLNAQGEMVDPRTHEPPTPEYIGDRFYENPNPLVYD</sequence>